<organism evidence="1 2">
    <name type="scientific">Bacillus cereus</name>
    <dbReference type="NCBI Taxonomy" id="1396"/>
    <lineage>
        <taxon>Bacteria</taxon>
        <taxon>Bacillati</taxon>
        <taxon>Bacillota</taxon>
        <taxon>Bacilli</taxon>
        <taxon>Bacillales</taxon>
        <taxon>Bacillaceae</taxon>
        <taxon>Bacillus</taxon>
        <taxon>Bacillus cereus group</taxon>
    </lineage>
</organism>
<accession>A0A164KFP9</accession>
<dbReference type="RefSeq" id="WP_063263564.1">
    <property type="nucleotide sequence ID" value="NZ_LJKE01000132.1"/>
</dbReference>
<reference evidence="1 2" key="1">
    <citation type="submission" date="2015-09" db="EMBL/GenBank/DDBJ databases">
        <title>Bacillus cereus food isolates.</title>
        <authorList>
            <person name="Boekhorst J."/>
        </authorList>
    </citation>
    <scope>NUCLEOTIDE SEQUENCE [LARGE SCALE GENOMIC DNA]</scope>
    <source>
        <strain evidence="1 2">B4088</strain>
    </source>
</reference>
<comment type="caution">
    <text evidence="1">The sequence shown here is derived from an EMBL/GenBank/DDBJ whole genome shotgun (WGS) entry which is preliminary data.</text>
</comment>
<dbReference type="EMBL" id="LJKE01000132">
    <property type="protein sequence ID" value="KZD50189.1"/>
    <property type="molecule type" value="Genomic_DNA"/>
</dbReference>
<evidence type="ECO:0008006" key="3">
    <source>
        <dbReference type="Google" id="ProtNLM"/>
    </source>
</evidence>
<gene>
    <name evidence="1" type="ORF">B4088_6386</name>
</gene>
<dbReference type="Proteomes" id="UP000076482">
    <property type="component" value="Unassembled WGS sequence"/>
</dbReference>
<dbReference type="PATRIC" id="fig|1396.535.peg.5631"/>
<sequence length="487" mass="56251">MKTKQSALYVIPKATYYDTKTSVIENAANLHRSILEEDRELYTYLLYFQEATYYSKSMIIRSLLSNSLHLPQNKEVMQQDPKRLEIENRLILRALYNESMTHALKMLLSLHDVNNSRTSKLVLQFLFQRQNLDRIAIKYKQKIKKLLVQSLGSSNMYNILNETDKGNKLFTKWISPYKNHMAKDIISFVFGGEGTKDSSYIRQYQEAKNFFQKGEGKLEKSDVPFEVLLGFNNFYKRGATVTSLIVKGNTSDKQRIQMQRAVRKESNDEIQLKIDFSKYKLMDLAKYIYSNVDTDISDATQMLDKKVEEMRETLPPFFDNDFALITDLSDSHLGSSETPLHPMYKNVLLTNLLKQQDAYRVGGIEEQGLIKPCGDTNISRAVIQAVKDGHKNIIILSDGYENVGDVNAVVKRLKELNLIENVLHLNPVFSPKNLSFKDFGEEIVSLPIFDVESVGELEIYHLLNTDEKEFKVRMREIIEKELFPISI</sequence>
<evidence type="ECO:0000313" key="2">
    <source>
        <dbReference type="Proteomes" id="UP000076482"/>
    </source>
</evidence>
<name>A0A164KFP9_BACCE</name>
<proteinExistence type="predicted"/>
<dbReference type="AlphaFoldDB" id="A0A164KFP9"/>
<protein>
    <recommendedName>
        <fullName evidence="3">VWA domain-containing protein</fullName>
    </recommendedName>
</protein>
<evidence type="ECO:0000313" key="1">
    <source>
        <dbReference type="EMBL" id="KZD50189.1"/>
    </source>
</evidence>